<evidence type="ECO:0000256" key="2">
    <source>
        <dbReference type="ARBA" id="ARBA00022705"/>
    </source>
</evidence>
<dbReference type="GO" id="GO:0006260">
    <property type="term" value="P:DNA replication"/>
    <property type="evidence" value="ECO:0007669"/>
    <property type="project" value="UniProtKB-KW"/>
</dbReference>
<dbReference type="Proteomes" id="UP000885362">
    <property type="component" value="Unassembled WGS sequence"/>
</dbReference>
<comment type="caution">
    <text evidence="3">The sequence shown here is derived from an EMBL/GenBank/DDBJ whole genome shotgun (WGS) entry which is preliminary data.</text>
</comment>
<reference evidence="3" key="1">
    <citation type="submission" date="2018-08" db="EMBL/GenBank/DDBJ databases">
        <authorList>
            <consortium name="GenomeTrakr network: Whole genome sequencing for foodborne pathogen traceback"/>
        </authorList>
    </citation>
    <scope>NUCLEOTIDE SEQUENCE [LARGE SCALE GENOMIC DNA]</scope>
    <source>
        <strain evidence="3">FMA0132</strain>
    </source>
</reference>
<dbReference type="InterPro" id="IPR003446">
    <property type="entry name" value="Plasmid_replication_init_RepA"/>
</dbReference>
<organism evidence="3">
    <name type="scientific">Salmonella diarizonae</name>
    <dbReference type="NCBI Taxonomy" id="59204"/>
    <lineage>
        <taxon>Bacteria</taxon>
        <taxon>Pseudomonadati</taxon>
        <taxon>Pseudomonadota</taxon>
        <taxon>Gammaproteobacteria</taxon>
        <taxon>Enterobacterales</taxon>
        <taxon>Enterobacteriaceae</taxon>
        <taxon>Salmonella</taxon>
    </lineage>
</organism>
<gene>
    <name evidence="3" type="ORF">EL06_25730</name>
</gene>
<keyword evidence="2" id="KW-0235">DNA replication</keyword>
<dbReference type="AlphaFoldDB" id="A0A6C8Y2Q1"/>
<evidence type="ECO:0000313" key="3">
    <source>
        <dbReference type="EMBL" id="MIE72692.1"/>
    </source>
</evidence>
<dbReference type="EMBL" id="RSHK01000042">
    <property type="protein sequence ID" value="MIE72692.1"/>
    <property type="molecule type" value="Genomic_DNA"/>
</dbReference>
<dbReference type="Pfam" id="PF02387">
    <property type="entry name" value="IncFII_repA"/>
    <property type="match status" value="1"/>
</dbReference>
<evidence type="ECO:0000256" key="1">
    <source>
        <dbReference type="ARBA" id="ARBA00019152"/>
    </source>
</evidence>
<proteinExistence type="predicted"/>
<sequence length="153" mass="17042">MLAILDDLDLASWDTRHNLETLAERAGLHTFSDAGNKSISRASRGVDRLHWLNLIITDKAPFNPYDAKCACKHIKVTDAFFATLGIPVKQAYQERAKLLKADPTEVIYSGDARLIARTVANMARMAAAGLARMKARREVARQRKKEFYSPGIA</sequence>
<protein>
    <recommendedName>
        <fullName evidence="1">Replication initiation protein</fullName>
    </recommendedName>
</protein>
<accession>A0A6C8Y2Q1</accession>
<name>A0A6C8Y2Q1_SALDZ</name>
<dbReference type="GO" id="GO:0006276">
    <property type="term" value="P:plasmid maintenance"/>
    <property type="evidence" value="ECO:0007669"/>
    <property type="project" value="InterPro"/>
</dbReference>